<evidence type="ECO:0000313" key="1">
    <source>
        <dbReference type="EMBL" id="SEB04322.1"/>
    </source>
</evidence>
<dbReference type="STRING" id="425514.SAMN05443550_10923"/>
<sequence>MCVIRIALIKGKLPDYLTAIADAVHNTLGRSYDNGEENIFRIIQQLEPDEPIFEKNYEGVSNTDNIMLLDILAPEQTVVLQQAFSAGLCSC</sequence>
<dbReference type="AlphaFoldDB" id="A0A1H4G6L3"/>
<dbReference type="Proteomes" id="UP000198850">
    <property type="component" value="Unassembled WGS sequence"/>
</dbReference>
<reference evidence="1 2" key="1">
    <citation type="submission" date="2016-10" db="EMBL/GenBank/DDBJ databases">
        <authorList>
            <person name="de Groot N.N."/>
        </authorList>
    </citation>
    <scope>NUCLEOTIDE SEQUENCE [LARGE SCALE GENOMIC DNA]</scope>
    <source>
        <strain evidence="1 2">DSM 19033</strain>
    </source>
</reference>
<dbReference type="SUPFAM" id="SSF55331">
    <property type="entry name" value="Tautomerase/MIF"/>
    <property type="match status" value="1"/>
</dbReference>
<name>A0A1H4G6L3_9SPHI</name>
<accession>A0A1H4G6L3</accession>
<gene>
    <name evidence="1" type="ORF">SAMN05443550_10923</name>
</gene>
<keyword evidence="2" id="KW-1185">Reference proteome</keyword>
<evidence type="ECO:0000313" key="2">
    <source>
        <dbReference type="Proteomes" id="UP000198850"/>
    </source>
</evidence>
<protein>
    <submittedName>
        <fullName evidence="1">Uncharacterized protein</fullName>
    </submittedName>
</protein>
<dbReference type="InterPro" id="IPR014347">
    <property type="entry name" value="Tautomerase/MIF_sf"/>
</dbReference>
<proteinExistence type="predicted"/>
<dbReference type="Gene3D" id="3.30.429.10">
    <property type="entry name" value="Macrophage Migration Inhibitory Factor"/>
    <property type="match status" value="1"/>
</dbReference>
<dbReference type="EMBL" id="FNRA01000009">
    <property type="protein sequence ID" value="SEB04322.1"/>
    <property type="molecule type" value="Genomic_DNA"/>
</dbReference>
<dbReference type="RefSeq" id="WP_090558251.1">
    <property type="nucleotide sequence ID" value="NZ_FNRA01000009.1"/>
</dbReference>
<dbReference type="OrthoDB" id="9804765at2"/>
<organism evidence="1 2">
    <name type="scientific">Pedobacter hartonius</name>
    <dbReference type="NCBI Taxonomy" id="425514"/>
    <lineage>
        <taxon>Bacteria</taxon>
        <taxon>Pseudomonadati</taxon>
        <taxon>Bacteroidota</taxon>
        <taxon>Sphingobacteriia</taxon>
        <taxon>Sphingobacteriales</taxon>
        <taxon>Sphingobacteriaceae</taxon>
        <taxon>Pedobacter</taxon>
    </lineage>
</organism>